<keyword evidence="1" id="KW-0472">Membrane</keyword>
<sequence>MVEWQLPHNTTVWLTCLARSLTQSSSLSLSKSSLFFLAASLSAFIPVWCGGSFWSFRCPPSSNGPSPSTSSTSSSYPPHLPFFLSLFSLYNYFFTPSPLSLGFPKAILQFRTAHPFHVSFHFLVFSSIPSSTLLLTRLRVLIEICSAGGSTFLKLGP</sequence>
<evidence type="ECO:0000256" key="1">
    <source>
        <dbReference type="SAM" id="Phobius"/>
    </source>
</evidence>
<name>A0A445GP85_GLYSO</name>
<keyword evidence="1" id="KW-0812">Transmembrane</keyword>
<protein>
    <submittedName>
        <fullName evidence="2">Nuclear factor related to kappa-B-binding protein isoform D</fullName>
    </submittedName>
</protein>
<dbReference type="EMBL" id="QZWG01000015">
    <property type="protein sequence ID" value="RZB63023.1"/>
    <property type="molecule type" value="Genomic_DNA"/>
</dbReference>
<dbReference type="AlphaFoldDB" id="A0A445GP85"/>
<gene>
    <name evidence="2" type="ORF">D0Y65_039941</name>
</gene>
<keyword evidence="1" id="KW-1133">Transmembrane helix</keyword>
<feature type="transmembrane region" description="Helical" evidence="1">
    <location>
        <begin position="34"/>
        <end position="56"/>
    </location>
</feature>
<keyword evidence="3" id="KW-1185">Reference proteome</keyword>
<proteinExistence type="predicted"/>
<evidence type="ECO:0000313" key="3">
    <source>
        <dbReference type="Proteomes" id="UP000289340"/>
    </source>
</evidence>
<reference evidence="2 3" key="1">
    <citation type="submission" date="2018-09" db="EMBL/GenBank/DDBJ databases">
        <title>A high-quality reference genome of wild soybean provides a powerful tool to mine soybean genomes.</title>
        <authorList>
            <person name="Xie M."/>
            <person name="Chung C.Y.L."/>
            <person name="Li M.-W."/>
            <person name="Wong F.-L."/>
            <person name="Chan T.-F."/>
            <person name="Lam H.-M."/>
        </authorList>
    </citation>
    <scope>NUCLEOTIDE SEQUENCE [LARGE SCALE GENOMIC DNA]</scope>
    <source>
        <strain evidence="3">cv. W05</strain>
        <tissue evidence="2">Hypocotyl of etiolated seedlings</tissue>
    </source>
</reference>
<feature type="transmembrane region" description="Helical" evidence="1">
    <location>
        <begin position="76"/>
        <end position="94"/>
    </location>
</feature>
<evidence type="ECO:0000313" key="2">
    <source>
        <dbReference type="EMBL" id="RZB63023.1"/>
    </source>
</evidence>
<comment type="caution">
    <text evidence="2">The sequence shown here is derived from an EMBL/GenBank/DDBJ whole genome shotgun (WGS) entry which is preliminary data.</text>
</comment>
<accession>A0A445GP85</accession>
<dbReference type="Proteomes" id="UP000289340">
    <property type="component" value="Chromosome 15"/>
</dbReference>
<organism evidence="2 3">
    <name type="scientific">Glycine soja</name>
    <name type="common">Wild soybean</name>
    <dbReference type="NCBI Taxonomy" id="3848"/>
    <lineage>
        <taxon>Eukaryota</taxon>
        <taxon>Viridiplantae</taxon>
        <taxon>Streptophyta</taxon>
        <taxon>Embryophyta</taxon>
        <taxon>Tracheophyta</taxon>
        <taxon>Spermatophyta</taxon>
        <taxon>Magnoliopsida</taxon>
        <taxon>eudicotyledons</taxon>
        <taxon>Gunneridae</taxon>
        <taxon>Pentapetalae</taxon>
        <taxon>rosids</taxon>
        <taxon>fabids</taxon>
        <taxon>Fabales</taxon>
        <taxon>Fabaceae</taxon>
        <taxon>Papilionoideae</taxon>
        <taxon>50 kb inversion clade</taxon>
        <taxon>NPAAA clade</taxon>
        <taxon>indigoferoid/millettioid clade</taxon>
        <taxon>Phaseoleae</taxon>
        <taxon>Glycine</taxon>
        <taxon>Glycine subgen. Soja</taxon>
    </lineage>
</organism>